<protein>
    <submittedName>
        <fullName evidence="2">Uncharacterized protein</fullName>
    </submittedName>
</protein>
<organism evidence="2 3">
    <name type="scientific">Symbiodinium pilosum</name>
    <name type="common">Dinoflagellate</name>
    <dbReference type="NCBI Taxonomy" id="2952"/>
    <lineage>
        <taxon>Eukaryota</taxon>
        <taxon>Sar</taxon>
        <taxon>Alveolata</taxon>
        <taxon>Dinophyceae</taxon>
        <taxon>Suessiales</taxon>
        <taxon>Symbiodiniaceae</taxon>
        <taxon>Symbiodinium</taxon>
    </lineage>
</organism>
<dbReference type="Proteomes" id="UP000649617">
    <property type="component" value="Unassembled WGS sequence"/>
</dbReference>
<feature type="transmembrane region" description="Helical" evidence="1">
    <location>
        <begin position="20"/>
        <end position="43"/>
    </location>
</feature>
<feature type="transmembrane region" description="Helical" evidence="1">
    <location>
        <begin position="55"/>
        <end position="74"/>
    </location>
</feature>
<feature type="transmembrane region" description="Helical" evidence="1">
    <location>
        <begin position="145"/>
        <end position="161"/>
    </location>
</feature>
<gene>
    <name evidence="2" type="ORF">SPIL2461_LOCUS6060</name>
</gene>
<feature type="transmembrane region" description="Helical" evidence="1">
    <location>
        <begin position="95"/>
        <end position="113"/>
    </location>
</feature>
<name>A0A812ML88_SYMPI</name>
<dbReference type="AlphaFoldDB" id="A0A812ML88"/>
<keyword evidence="3" id="KW-1185">Reference proteome</keyword>
<dbReference type="EMBL" id="CAJNIZ010008894">
    <property type="protein sequence ID" value="CAE7273460.1"/>
    <property type="molecule type" value="Genomic_DNA"/>
</dbReference>
<comment type="caution">
    <text evidence="2">The sequence shown here is derived from an EMBL/GenBank/DDBJ whole genome shotgun (WGS) entry which is preliminary data.</text>
</comment>
<keyword evidence="1" id="KW-0812">Transmembrane</keyword>
<keyword evidence="1" id="KW-0472">Membrane</keyword>
<accession>A0A812ML88</accession>
<proteinExistence type="predicted"/>
<evidence type="ECO:0000313" key="3">
    <source>
        <dbReference type="Proteomes" id="UP000649617"/>
    </source>
</evidence>
<keyword evidence="1" id="KW-1133">Transmembrane helix</keyword>
<dbReference type="OrthoDB" id="426641at2759"/>
<evidence type="ECO:0000313" key="2">
    <source>
        <dbReference type="EMBL" id="CAE7273460.1"/>
    </source>
</evidence>
<reference evidence="2" key="1">
    <citation type="submission" date="2021-02" db="EMBL/GenBank/DDBJ databases">
        <authorList>
            <person name="Dougan E. K."/>
            <person name="Rhodes N."/>
            <person name="Thang M."/>
            <person name="Chan C."/>
        </authorList>
    </citation>
    <scope>NUCLEOTIDE SEQUENCE</scope>
</reference>
<sequence>MAMVDFCQEVSAGTKHLARLTYLMFYQPISFAIKVWALAVYYPDFGYTDWALARQYLSISLGFMGCGLLAGIYWRDKISEFAFYIWEDPRHSNRFLKGQTYGILVFCLAPTLLLGSFRLLTQILAVNVTGFFTIYLPLLDDANTLWVLFAVYTMLLLSRVVSELDATQVPDAVWPLAGVQLLEGALERLLLRIIDARFRGPLAGQTMSKSNGESISFKLGADEKLLAGASTRSLQTLNQFVLGREGSDARRRLLMVQRRRLDRREEAIGALIFCQNCRMKERLPLKALHLIFDYIDSSDLLDHPVGQVGQLGDFGSVSDMSNLFSRSDGATSATSLARLRKVTQHLLDHL</sequence>
<evidence type="ECO:0000256" key="1">
    <source>
        <dbReference type="SAM" id="Phobius"/>
    </source>
</evidence>